<protein>
    <submittedName>
        <fullName evidence="1">Uncharacterized protein</fullName>
    </submittedName>
</protein>
<sequence length="98" mass="11500">MGFRDVKREAIRCLLDGAYDHENRINISVKNMFATGQIDQAGVIELIRKTSGEDYLCTPHHQNADIDVHILRPWKSGCYWYVKFYFIEPDLIFISVHR</sequence>
<gene>
    <name evidence="1" type="ORF">J2125_000535</name>
</gene>
<dbReference type="Proteomes" id="UP001195624">
    <property type="component" value="Unassembled WGS sequence"/>
</dbReference>
<reference evidence="1 2" key="1">
    <citation type="submission" date="2021-03" db="EMBL/GenBank/DDBJ databases">
        <authorList>
            <person name="D'Agostino P."/>
            <person name="Huntemann M."/>
            <person name="Clum A."/>
            <person name="Spunde A."/>
            <person name="Palaniappan K."/>
            <person name="Ritter S."/>
            <person name="Mikhailova N."/>
            <person name="Chen I.-M."/>
            <person name="Stamatis D."/>
            <person name="Reddy T."/>
            <person name="O'Malley R."/>
            <person name="Daum C."/>
            <person name="Shapiro N."/>
            <person name="Ivanova N."/>
            <person name="Kyrpides N."/>
            <person name="Woyke T."/>
        </authorList>
    </citation>
    <scope>NUCLEOTIDE SEQUENCE [LARGE SCALE GENOMIC DNA]</scope>
    <source>
        <strain evidence="1 2">WS4403</strain>
    </source>
</reference>
<accession>A0ABS4P3X1</accession>
<proteinExistence type="predicted"/>
<organism evidence="1 2">
    <name type="scientific">Winslowiella toletana</name>
    <dbReference type="NCBI Taxonomy" id="92490"/>
    <lineage>
        <taxon>Bacteria</taxon>
        <taxon>Pseudomonadati</taxon>
        <taxon>Pseudomonadota</taxon>
        <taxon>Gammaproteobacteria</taxon>
        <taxon>Enterobacterales</taxon>
        <taxon>Erwiniaceae</taxon>
        <taxon>Winslowiella</taxon>
    </lineage>
</organism>
<dbReference type="EMBL" id="JAGGMQ010000001">
    <property type="protein sequence ID" value="MBP2167343.1"/>
    <property type="molecule type" value="Genomic_DNA"/>
</dbReference>
<reference evidence="2" key="2">
    <citation type="submission" date="2023-07" db="EMBL/GenBank/DDBJ databases">
        <title>Genome mining of underrepresented organisms for secondary metabolites.</title>
        <authorList>
            <person name="D'Agostino P.M."/>
        </authorList>
    </citation>
    <scope>NUCLEOTIDE SEQUENCE [LARGE SCALE GENOMIC DNA]</scope>
    <source>
        <strain evidence="2">WS4403</strain>
    </source>
</reference>
<dbReference type="RefSeq" id="WP_017802767.1">
    <property type="nucleotide sequence ID" value="NZ_JAGGMQ010000001.1"/>
</dbReference>
<comment type="caution">
    <text evidence="1">The sequence shown here is derived from an EMBL/GenBank/DDBJ whole genome shotgun (WGS) entry which is preliminary data.</text>
</comment>
<name>A0ABS4P3X1_9GAMM</name>
<evidence type="ECO:0000313" key="2">
    <source>
        <dbReference type="Proteomes" id="UP001195624"/>
    </source>
</evidence>
<evidence type="ECO:0000313" key="1">
    <source>
        <dbReference type="EMBL" id="MBP2167343.1"/>
    </source>
</evidence>
<keyword evidence="2" id="KW-1185">Reference proteome</keyword>